<dbReference type="PANTHER" id="PTHR39405:SF1">
    <property type="entry name" value="DSC E3 UBIQUITIN LIGASE COMPLEX SUBUNIT 4"/>
    <property type="match status" value="1"/>
</dbReference>
<feature type="transmembrane region" description="Helical" evidence="2">
    <location>
        <begin position="165"/>
        <end position="184"/>
    </location>
</feature>
<feature type="compositionally biased region" description="Basic and acidic residues" evidence="1">
    <location>
        <begin position="25"/>
        <end position="34"/>
    </location>
</feature>
<evidence type="ECO:0000256" key="2">
    <source>
        <dbReference type="SAM" id="Phobius"/>
    </source>
</evidence>
<dbReference type="AlphaFoldDB" id="A0A0U1M6T7"/>
<dbReference type="InterPro" id="IPR013715">
    <property type="entry name" value="DUF1746"/>
</dbReference>
<protein>
    <recommendedName>
        <fullName evidence="3">DUF1746 domain-containing protein</fullName>
    </recommendedName>
</protein>
<dbReference type="Pfam" id="PF08508">
    <property type="entry name" value="DUF1746"/>
    <property type="match status" value="1"/>
</dbReference>
<evidence type="ECO:0000313" key="4">
    <source>
        <dbReference type="EMBL" id="CRG91323.1"/>
    </source>
</evidence>
<sequence length="330" mass="36320">MTTPDAFRDAEYFTDVSGIPTPGDVADHDDDHGHGPGHAATHAQQDLRQAVQKKAKTALIDRLLRELDIVLYCQLAALYYMDCSLLLFALRAIVQLIFFTPKAPPFDPTRNQPFIGAIFSSNLLCMLLHFLFVHPTAGEQTRGYLHGGLFIDFVGQKAPVSRLRFLIFDLLILLIHLVMMGLIVERVRMNAGRSTTTDDTATTSEETPAPGQDLDAEERGVRRDEENGALADIMETAVDETLEHTELLAEPGEDGSRQAAKDSHPLDTFSSGGALILDLGLVDAIRDQWSYNPATLSRSAFAPSPEATSFLREHLGIEVGPDGRVLRTQR</sequence>
<evidence type="ECO:0000256" key="1">
    <source>
        <dbReference type="SAM" id="MobiDB-lite"/>
    </source>
</evidence>
<keyword evidence="2" id="KW-0472">Membrane</keyword>
<dbReference type="PANTHER" id="PTHR39405">
    <property type="entry name" value="DSC E3 UBIQUITIN LIGASE COMPLEX SUBUNIT 4"/>
    <property type="match status" value="1"/>
</dbReference>
<feature type="transmembrane region" description="Helical" evidence="2">
    <location>
        <begin position="114"/>
        <end position="133"/>
    </location>
</feature>
<dbReference type="OrthoDB" id="5428737at2759"/>
<dbReference type="InterPro" id="IPR038967">
    <property type="entry name" value="Dsc4-like"/>
</dbReference>
<feature type="compositionally biased region" description="Low complexity" evidence="1">
    <location>
        <begin position="194"/>
        <end position="210"/>
    </location>
</feature>
<keyword evidence="5" id="KW-1185">Reference proteome</keyword>
<feature type="transmembrane region" description="Helical" evidence="2">
    <location>
        <begin position="69"/>
        <end position="94"/>
    </location>
</feature>
<feature type="region of interest" description="Disordered" evidence="1">
    <location>
        <begin position="17"/>
        <end position="41"/>
    </location>
</feature>
<evidence type="ECO:0000259" key="3">
    <source>
        <dbReference type="Pfam" id="PF08508"/>
    </source>
</evidence>
<dbReference type="GO" id="GO:0032933">
    <property type="term" value="P:SREBP signaling pathway"/>
    <property type="evidence" value="ECO:0007669"/>
    <property type="project" value="InterPro"/>
</dbReference>
<accession>A0A0U1M6T7</accession>
<dbReference type="EMBL" id="CVMT01000009">
    <property type="protein sequence ID" value="CRG91323.1"/>
    <property type="molecule type" value="Genomic_DNA"/>
</dbReference>
<keyword evidence="2" id="KW-0812">Transmembrane</keyword>
<dbReference type="STRING" id="28573.A0A0U1M6T7"/>
<dbReference type="OMA" id="DCSFFWL"/>
<name>A0A0U1M6T7_TALIS</name>
<keyword evidence="2" id="KW-1133">Transmembrane helix</keyword>
<reference evidence="4 5" key="1">
    <citation type="submission" date="2015-04" db="EMBL/GenBank/DDBJ databases">
        <authorList>
            <person name="Syromyatnikov M.Y."/>
            <person name="Popov V.N."/>
        </authorList>
    </citation>
    <scope>NUCLEOTIDE SEQUENCE [LARGE SCALE GENOMIC DNA]</scope>
    <source>
        <strain evidence="4">WF-38-12</strain>
    </source>
</reference>
<feature type="domain" description="DUF1746" evidence="3">
    <location>
        <begin position="66"/>
        <end position="179"/>
    </location>
</feature>
<evidence type="ECO:0000313" key="5">
    <source>
        <dbReference type="Proteomes" id="UP000054383"/>
    </source>
</evidence>
<dbReference type="GO" id="GO:0005783">
    <property type="term" value="C:endoplasmic reticulum"/>
    <property type="evidence" value="ECO:0007669"/>
    <property type="project" value="TreeGrafter"/>
</dbReference>
<proteinExistence type="predicted"/>
<organism evidence="4 5">
    <name type="scientific">Talaromyces islandicus</name>
    <name type="common">Penicillium islandicum</name>
    <dbReference type="NCBI Taxonomy" id="28573"/>
    <lineage>
        <taxon>Eukaryota</taxon>
        <taxon>Fungi</taxon>
        <taxon>Dikarya</taxon>
        <taxon>Ascomycota</taxon>
        <taxon>Pezizomycotina</taxon>
        <taxon>Eurotiomycetes</taxon>
        <taxon>Eurotiomycetidae</taxon>
        <taxon>Eurotiales</taxon>
        <taxon>Trichocomaceae</taxon>
        <taxon>Talaromyces</taxon>
        <taxon>Talaromyces sect. Islandici</taxon>
    </lineage>
</organism>
<dbReference type="GO" id="GO:0044695">
    <property type="term" value="C:Dsc E3 ubiquitin ligase complex"/>
    <property type="evidence" value="ECO:0007669"/>
    <property type="project" value="InterPro"/>
</dbReference>
<feature type="region of interest" description="Disordered" evidence="1">
    <location>
        <begin position="193"/>
        <end position="223"/>
    </location>
</feature>
<dbReference type="Proteomes" id="UP000054383">
    <property type="component" value="Unassembled WGS sequence"/>
</dbReference>
<gene>
    <name evidence="4" type="ORF">PISL3812_08371</name>
</gene>